<evidence type="ECO:0000256" key="6">
    <source>
        <dbReference type="ARBA" id="ARBA00030932"/>
    </source>
</evidence>
<dbReference type="GO" id="GO:0000480">
    <property type="term" value="P:endonucleolytic cleavage in 5'-ETS of tricistronic rRNA transcript (SSU-rRNA, 5.8S rRNA, LSU-rRNA)"/>
    <property type="evidence" value="ECO:0007669"/>
    <property type="project" value="TreeGrafter"/>
</dbReference>
<accession>A0AAW0E6D7</accession>
<proteinExistence type="inferred from homology"/>
<keyword evidence="4" id="KW-0689">Ribosomal protein</keyword>
<feature type="region of interest" description="Disordered" evidence="8">
    <location>
        <begin position="194"/>
        <end position="282"/>
    </location>
</feature>
<dbReference type="Pfam" id="PF17135">
    <property type="entry name" value="Ribosomal_L18"/>
    <property type="match status" value="1"/>
</dbReference>
<dbReference type="InterPro" id="IPR036227">
    <property type="entry name" value="Ribosomal_uL15/eL18_sf"/>
</dbReference>
<gene>
    <name evidence="10" type="primary">NOP9</name>
    <name evidence="10" type="ORF">VNI00_000911</name>
</gene>
<feature type="domain" description="Large ribosomal subunit protein uL15/eL18" evidence="9">
    <location>
        <begin position="46"/>
        <end position="229"/>
    </location>
</feature>
<evidence type="ECO:0000256" key="7">
    <source>
        <dbReference type="ARBA" id="ARBA00031929"/>
    </source>
</evidence>
<dbReference type="GO" id="GO:0003723">
    <property type="term" value="F:RNA binding"/>
    <property type="evidence" value="ECO:0007669"/>
    <property type="project" value="InterPro"/>
</dbReference>
<dbReference type="GO" id="GO:0005840">
    <property type="term" value="C:ribosome"/>
    <property type="evidence" value="ECO:0007669"/>
    <property type="project" value="UniProtKB-KW"/>
</dbReference>
<dbReference type="EMBL" id="JAYKXP010000003">
    <property type="protein sequence ID" value="KAK7060147.1"/>
    <property type="molecule type" value="Genomic_DNA"/>
</dbReference>
<keyword evidence="5" id="KW-0687">Ribonucleoprotein</keyword>
<feature type="region of interest" description="Disordered" evidence="8">
    <location>
        <begin position="495"/>
        <end position="528"/>
    </location>
</feature>
<dbReference type="InterPro" id="IPR021131">
    <property type="entry name" value="Ribosomal_uL15/eL18"/>
</dbReference>
<feature type="region of interest" description="Disordered" evidence="8">
    <location>
        <begin position="909"/>
        <end position="1018"/>
    </location>
</feature>
<dbReference type="GO" id="GO:0000447">
    <property type="term" value="P:endonucleolytic cleavage in ITS1 to separate SSU-rRNA from 5.8S rRNA and LSU-rRNA from tricistronic rRNA transcript (SSU-rRNA, 5.8S rRNA, LSU-rRNA)"/>
    <property type="evidence" value="ECO:0007669"/>
    <property type="project" value="TreeGrafter"/>
</dbReference>
<keyword evidence="3" id="KW-0677">Repeat</keyword>
<evidence type="ECO:0000313" key="11">
    <source>
        <dbReference type="Proteomes" id="UP001383192"/>
    </source>
</evidence>
<comment type="caution">
    <text evidence="10">The sequence shown here is derived from an EMBL/GenBank/DDBJ whole genome shotgun (WGS) entry which is preliminary data.</text>
</comment>
<dbReference type="Pfam" id="PF22493">
    <property type="entry name" value="PUF_NOP9"/>
    <property type="match status" value="1"/>
</dbReference>
<feature type="compositionally biased region" description="Basic residues" evidence="8">
    <location>
        <begin position="1008"/>
        <end position="1018"/>
    </location>
</feature>
<feature type="compositionally biased region" description="Low complexity" evidence="8">
    <location>
        <begin position="231"/>
        <end position="245"/>
    </location>
</feature>
<dbReference type="GO" id="GO:0000472">
    <property type="term" value="P:endonucleolytic cleavage to generate mature 5'-end of SSU-rRNA from (SSU-rRNA, 5.8S rRNA, LSU-rRNA)"/>
    <property type="evidence" value="ECO:0007669"/>
    <property type="project" value="TreeGrafter"/>
</dbReference>
<evidence type="ECO:0000256" key="4">
    <source>
        <dbReference type="ARBA" id="ARBA00022980"/>
    </source>
</evidence>
<feature type="region of interest" description="Disordered" evidence="8">
    <location>
        <begin position="320"/>
        <end position="339"/>
    </location>
</feature>
<evidence type="ECO:0000256" key="5">
    <source>
        <dbReference type="ARBA" id="ARBA00023274"/>
    </source>
</evidence>
<evidence type="ECO:0000256" key="1">
    <source>
        <dbReference type="ARBA" id="ARBA00006815"/>
    </source>
</evidence>
<reference evidence="10 11" key="1">
    <citation type="submission" date="2024-01" db="EMBL/GenBank/DDBJ databases">
        <title>A draft genome for a cacao thread blight-causing isolate of Paramarasmius palmivorus.</title>
        <authorList>
            <person name="Baruah I.K."/>
            <person name="Bukari Y."/>
            <person name="Amoako-Attah I."/>
            <person name="Meinhardt L.W."/>
            <person name="Bailey B.A."/>
            <person name="Cohen S.P."/>
        </authorList>
    </citation>
    <scope>NUCLEOTIDE SEQUENCE [LARGE SCALE GENOMIC DNA]</scope>
    <source>
        <strain evidence="10 11">GH-12</strain>
    </source>
</reference>
<dbReference type="Gene3D" id="1.25.10.10">
    <property type="entry name" value="Leucine-rich Repeat Variant"/>
    <property type="match status" value="3"/>
</dbReference>
<dbReference type="SUPFAM" id="SSF52080">
    <property type="entry name" value="Ribosomal proteins L15p and L18e"/>
    <property type="match status" value="1"/>
</dbReference>
<dbReference type="GO" id="GO:0030686">
    <property type="term" value="C:90S preribosome"/>
    <property type="evidence" value="ECO:0007669"/>
    <property type="project" value="TreeGrafter"/>
</dbReference>
<name>A0AAW0E6D7_9AGAR</name>
<dbReference type="PANTHER" id="PTHR13102">
    <property type="entry name" value="NUCLEOLAR PROTEIN 9"/>
    <property type="match status" value="1"/>
</dbReference>
<dbReference type="GO" id="GO:0030688">
    <property type="term" value="C:preribosome, small subunit precursor"/>
    <property type="evidence" value="ECO:0007669"/>
    <property type="project" value="TreeGrafter"/>
</dbReference>
<dbReference type="GO" id="GO:0005730">
    <property type="term" value="C:nucleolus"/>
    <property type="evidence" value="ECO:0007669"/>
    <property type="project" value="TreeGrafter"/>
</dbReference>
<sequence length="1018" mass="113389">MPKSLQFLQNKVWGAAVFGLVVLSTLKRVFLKPARTRSSKKSTLMGIDLAQHHRKKGNRTAPASEDPYLLLLVKLYRFLARRTDSGFNKVILHRLFLSKINRPPISLSRIVKETASTPDLSSKIIVQVGTVTDDIRLLEVPKLTIAALRFTQSAKERILNAGGEVLTLDQLALRAPTGSNTVLLRGKRNTREAVKHFGMGPHKHKKPYTTSKGRKFEQARGRRKSRGFKFSARPSHSSSRPSVMPRENRKRGKRKPKNAEETPGVEIQEEYVEEPQTQSQVGPSWIVAKPQDEELNPEAPFGYVDSDVKAYFRTVDTQIRSWQDGEEDATGNEDGSDPNAEKQMFFVAALNEMTGKEKQLATDPDCSIVLERMAYSMDDFVRRVFLDTLSGSYEVLVKHRFASHVCQTLFSVSAETVSREANGIFPSIPESGDGELRTMSQLILDICEELLPSLNTLMMDPFASHVIRVLLSLLCPAAFSKTNFQLNMRSKKSSSWKSKQGNLGSLFTDNKGKGKEGSNTHHKTPPEFGEMSRRFVKTLRKDLGGNEVRALAANDVASPCLTPDREQMLLHVESELGMADEPDSLMDRVTVGAVSAAMKGEDVQASDYLGTLFRDPTSSHLLEAIMVRASEKPFSLLWSTYLKGKLPRLAIHPVANYVVAKSLERVNPSQLETAYEELGASWEKLVSSARTSVLRAVIDRSATLQSSEQDAIEAVFKAFHLSSPEEKKLLVPCVLSLKSIEDYRVNGPRADNQVKHKKSAKSESTESSFEASIQGSLLLQSALKLSESYSLPIVDSLTTLDIQERLKIAYDSAGSRIMDAILDSSTLSPKVKRQFVMSFMGHFHELVDDRIGSRVGDRCFAFADTYLKEKIARSVVPFEQNLIGSFYGKFFSRNLNLYLLRRRPDEWRSMQSNKKQEQVTPPAPSKVQDSPKPDSSKPKKRKREGGPKDEIDEVFASAPIKKLKGPGLAPKAKEGSKDEGSGVPTSAPDLQEVFNAIRSAPKNEAKQKGHKGHKNKNR</sequence>
<dbReference type="SUPFAM" id="SSF48371">
    <property type="entry name" value="ARM repeat"/>
    <property type="match status" value="2"/>
</dbReference>
<keyword evidence="11" id="KW-1185">Reference proteome</keyword>
<evidence type="ECO:0000313" key="10">
    <source>
        <dbReference type="EMBL" id="KAK7060147.1"/>
    </source>
</evidence>
<dbReference type="InterPro" id="IPR040000">
    <property type="entry name" value="NOP9"/>
</dbReference>
<dbReference type="FunFam" id="3.100.10.10:FF:000001">
    <property type="entry name" value="60S ribosomal protein L18"/>
    <property type="match status" value="1"/>
</dbReference>
<feature type="compositionally biased region" description="Acidic residues" evidence="8">
    <location>
        <begin position="324"/>
        <end position="336"/>
    </location>
</feature>
<dbReference type="InterPro" id="IPR016024">
    <property type="entry name" value="ARM-type_fold"/>
</dbReference>
<comment type="similarity">
    <text evidence="1">Belongs to the eukaryotic ribosomal protein eL18 family.</text>
</comment>
<evidence type="ECO:0000256" key="2">
    <source>
        <dbReference type="ARBA" id="ARBA00016427"/>
    </source>
</evidence>
<dbReference type="GO" id="GO:0000056">
    <property type="term" value="P:ribosomal small subunit export from nucleus"/>
    <property type="evidence" value="ECO:0007669"/>
    <property type="project" value="TreeGrafter"/>
</dbReference>
<feature type="compositionally biased region" description="Basic and acidic residues" evidence="8">
    <location>
        <begin position="510"/>
        <end position="519"/>
    </location>
</feature>
<dbReference type="PANTHER" id="PTHR13102:SF0">
    <property type="entry name" value="NUCLEOLAR PROTEIN 9"/>
    <property type="match status" value="1"/>
</dbReference>
<dbReference type="InterPro" id="IPR001313">
    <property type="entry name" value="Pumilio_RNA-bd_rpt"/>
</dbReference>
<evidence type="ECO:0000256" key="3">
    <source>
        <dbReference type="ARBA" id="ARBA00022737"/>
    </source>
</evidence>
<protein>
    <recommendedName>
        <fullName evidence="2">Nucleolar protein 9</fullName>
    </recommendedName>
    <alternativeName>
        <fullName evidence="6 7">Pumilio domain-containing protein NOP9</fullName>
    </alternativeName>
</protein>
<evidence type="ECO:0000259" key="9">
    <source>
        <dbReference type="Pfam" id="PF17135"/>
    </source>
</evidence>
<organism evidence="10 11">
    <name type="scientific">Paramarasmius palmivorus</name>
    <dbReference type="NCBI Taxonomy" id="297713"/>
    <lineage>
        <taxon>Eukaryota</taxon>
        <taxon>Fungi</taxon>
        <taxon>Dikarya</taxon>
        <taxon>Basidiomycota</taxon>
        <taxon>Agaricomycotina</taxon>
        <taxon>Agaricomycetes</taxon>
        <taxon>Agaricomycetidae</taxon>
        <taxon>Agaricales</taxon>
        <taxon>Marasmiineae</taxon>
        <taxon>Marasmiaceae</taxon>
        <taxon>Paramarasmius</taxon>
    </lineage>
</organism>
<dbReference type="SMART" id="SM00025">
    <property type="entry name" value="Pumilio"/>
    <property type="match status" value="4"/>
</dbReference>
<dbReference type="Proteomes" id="UP001383192">
    <property type="component" value="Unassembled WGS sequence"/>
</dbReference>
<evidence type="ECO:0000256" key="8">
    <source>
        <dbReference type="SAM" id="MobiDB-lite"/>
    </source>
</evidence>
<dbReference type="AlphaFoldDB" id="A0AAW0E6D7"/>
<feature type="compositionally biased region" description="Basic and acidic residues" evidence="8">
    <location>
        <begin position="971"/>
        <end position="980"/>
    </location>
</feature>
<dbReference type="InterPro" id="IPR011989">
    <property type="entry name" value="ARM-like"/>
</dbReference>
<dbReference type="Gene3D" id="3.100.10.10">
    <property type="match status" value="1"/>
</dbReference>